<sequence length="360" mass="40044">MGFSCGCVGLPNVGKSTLFNVLLKKAVAEASNYAFCTIEPNKGHVAVLDSRLEILSKIEGSKKIIYPTLECVDIAGLVKGASEGEGLGNKFLGHIRQVDLIMHVVRCFENKDITHVEGRINPVFDVELVETELIFADSEILDRWVNKKGKGVKHSAKELELAKKALDLLNNGVYLSNSGKFNEEEVDELKKMGIITILPKFYVANMSEDDFKNGNEYLDSLKKAYPSDIIIPICVKLEAECLELNDEEQKEMYDEYGLKENGLNLVLKTGYNMLNLHTYFTIGPKEARGWAISKDALAPEAAGAIHTDFEKGFISADVISYDDFVECNGHAEARNKGKLRQEGKKYIVQDGDVCNFKFNV</sequence>
<dbReference type="RefSeq" id="WP_148980827.1">
    <property type="nucleotide sequence ID" value="NZ_CP043315.1"/>
</dbReference>
<proteinExistence type="inferred from homology"/>
<keyword evidence="3 5" id="KW-0067">ATP-binding</keyword>
<dbReference type="InterPro" id="IPR023192">
    <property type="entry name" value="TGS-like_dom_sf"/>
</dbReference>
<evidence type="ECO:0000256" key="4">
    <source>
        <dbReference type="ARBA" id="ARBA00022842"/>
    </source>
</evidence>
<dbReference type="FunFam" id="3.10.20.30:FF:000001">
    <property type="entry name" value="Ribosome-binding ATPase YchF"/>
    <property type="match status" value="1"/>
</dbReference>
<keyword evidence="1" id="KW-0479">Metal-binding</keyword>
<organism evidence="7 8">
    <name type="scientific">Candidatus Cytomitobacter indipagum</name>
    <dbReference type="NCBI Taxonomy" id="2601575"/>
    <lineage>
        <taxon>Bacteria</taxon>
        <taxon>Pseudomonadati</taxon>
        <taxon>Pseudomonadota</taxon>
        <taxon>Alphaproteobacteria</taxon>
        <taxon>Holosporales</taxon>
        <taxon>Holosporaceae</taxon>
        <taxon>Candidatus Cytomitobacter</taxon>
    </lineage>
</organism>
<evidence type="ECO:0000256" key="2">
    <source>
        <dbReference type="ARBA" id="ARBA00022741"/>
    </source>
</evidence>
<dbReference type="InterPro" id="IPR012676">
    <property type="entry name" value="TGS-like"/>
</dbReference>
<dbReference type="HAMAP" id="MF_00944">
    <property type="entry name" value="YchF_OLA1_ATPase"/>
    <property type="match status" value="1"/>
</dbReference>
<dbReference type="GO" id="GO:0005524">
    <property type="term" value="F:ATP binding"/>
    <property type="evidence" value="ECO:0007669"/>
    <property type="project" value="UniProtKB-UniRule"/>
</dbReference>
<feature type="binding site" evidence="5">
    <location>
        <begin position="12"/>
        <end position="17"/>
    </location>
    <ligand>
        <name>ATP</name>
        <dbReference type="ChEBI" id="CHEBI:30616"/>
    </ligand>
</feature>
<keyword evidence="4" id="KW-0460">Magnesium</keyword>
<protein>
    <recommendedName>
        <fullName evidence="5">Ribosome-binding ATPase YchF</fullName>
    </recommendedName>
</protein>
<evidence type="ECO:0000313" key="8">
    <source>
        <dbReference type="Proteomes" id="UP000325155"/>
    </source>
</evidence>
<dbReference type="PANTHER" id="PTHR23305:SF18">
    <property type="entry name" value="OBG-TYPE G DOMAIN-CONTAINING PROTEIN"/>
    <property type="match status" value="1"/>
</dbReference>
<feature type="domain" description="OBG-type G" evidence="6">
    <location>
        <begin position="3"/>
        <end position="253"/>
    </location>
</feature>
<comment type="function">
    <text evidence="5">ATPase that binds to both the 70S ribosome and the 50S ribosomal subunit in a nucleotide-independent manner.</text>
</comment>
<dbReference type="InterPro" id="IPR041706">
    <property type="entry name" value="YchF_N"/>
</dbReference>
<gene>
    <name evidence="5 7" type="primary">ychF</name>
    <name evidence="7" type="ORF">FZC35_01120</name>
</gene>
<dbReference type="Proteomes" id="UP000325155">
    <property type="component" value="Chromosome"/>
</dbReference>
<evidence type="ECO:0000256" key="1">
    <source>
        <dbReference type="ARBA" id="ARBA00022723"/>
    </source>
</evidence>
<dbReference type="InterPro" id="IPR004396">
    <property type="entry name" value="ATPase_YchF/OLA1"/>
</dbReference>
<keyword evidence="2 5" id="KW-0547">Nucleotide-binding</keyword>
<evidence type="ECO:0000256" key="3">
    <source>
        <dbReference type="ARBA" id="ARBA00022840"/>
    </source>
</evidence>
<dbReference type="Gene3D" id="3.10.20.30">
    <property type="match status" value="1"/>
</dbReference>
<dbReference type="InterPro" id="IPR027417">
    <property type="entry name" value="P-loop_NTPase"/>
</dbReference>
<dbReference type="InterPro" id="IPR012675">
    <property type="entry name" value="Beta-grasp_dom_sf"/>
</dbReference>
<dbReference type="PANTHER" id="PTHR23305">
    <property type="entry name" value="OBG GTPASE FAMILY"/>
    <property type="match status" value="1"/>
</dbReference>
<accession>A0A5C0UE47</accession>
<dbReference type="PIRSF" id="PIRSF006641">
    <property type="entry name" value="CHP00092"/>
    <property type="match status" value="1"/>
</dbReference>
<dbReference type="GO" id="GO:0043023">
    <property type="term" value="F:ribosomal large subunit binding"/>
    <property type="evidence" value="ECO:0007669"/>
    <property type="project" value="UniProtKB-UniRule"/>
</dbReference>
<dbReference type="CDD" id="cd01900">
    <property type="entry name" value="YchF"/>
    <property type="match status" value="1"/>
</dbReference>
<keyword evidence="8" id="KW-1185">Reference proteome</keyword>
<dbReference type="PROSITE" id="PS51710">
    <property type="entry name" value="G_OBG"/>
    <property type="match status" value="1"/>
</dbReference>
<dbReference type="Gene3D" id="1.10.150.300">
    <property type="entry name" value="TGS-like domain"/>
    <property type="match status" value="1"/>
</dbReference>
<dbReference type="EMBL" id="CP043315">
    <property type="protein sequence ID" value="QEK37980.1"/>
    <property type="molecule type" value="Genomic_DNA"/>
</dbReference>
<dbReference type="PRINTS" id="PR00326">
    <property type="entry name" value="GTP1OBG"/>
</dbReference>
<dbReference type="GO" id="GO:0005525">
    <property type="term" value="F:GTP binding"/>
    <property type="evidence" value="ECO:0007669"/>
    <property type="project" value="InterPro"/>
</dbReference>
<evidence type="ECO:0000313" key="7">
    <source>
        <dbReference type="EMBL" id="QEK37980.1"/>
    </source>
</evidence>
<dbReference type="InterPro" id="IPR031167">
    <property type="entry name" value="G_OBG"/>
</dbReference>
<dbReference type="GO" id="GO:0005737">
    <property type="term" value="C:cytoplasm"/>
    <property type="evidence" value="ECO:0007669"/>
    <property type="project" value="TreeGrafter"/>
</dbReference>
<dbReference type="GO" id="GO:0016887">
    <property type="term" value="F:ATP hydrolysis activity"/>
    <property type="evidence" value="ECO:0007669"/>
    <property type="project" value="UniProtKB-UniRule"/>
</dbReference>
<dbReference type="SUPFAM" id="SSF52540">
    <property type="entry name" value="P-loop containing nucleoside triphosphate hydrolases"/>
    <property type="match status" value="1"/>
</dbReference>
<dbReference type="Gene3D" id="3.40.50.300">
    <property type="entry name" value="P-loop containing nucleotide triphosphate hydrolases"/>
    <property type="match status" value="1"/>
</dbReference>
<dbReference type="NCBIfam" id="TIGR00092">
    <property type="entry name" value="redox-regulated ATPase YchF"/>
    <property type="match status" value="1"/>
</dbReference>
<dbReference type="AlphaFoldDB" id="A0A5C0UE47"/>
<dbReference type="Pfam" id="PF01926">
    <property type="entry name" value="MMR_HSR1"/>
    <property type="match status" value="1"/>
</dbReference>
<dbReference type="OrthoDB" id="9810373at2"/>
<evidence type="ECO:0000256" key="5">
    <source>
        <dbReference type="HAMAP-Rule" id="MF_00944"/>
    </source>
</evidence>
<dbReference type="GO" id="GO:0046872">
    <property type="term" value="F:metal ion binding"/>
    <property type="evidence" value="ECO:0007669"/>
    <property type="project" value="UniProtKB-KW"/>
</dbReference>
<dbReference type="SUPFAM" id="SSF81271">
    <property type="entry name" value="TGS-like"/>
    <property type="match status" value="1"/>
</dbReference>
<dbReference type="InterPro" id="IPR013029">
    <property type="entry name" value="YchF_C"/>
</dbReference>
<dbReference type="InterPro" id="IPR006073">
    <property type="entry name" value="GTP-bd"/>
</dbReference>
<dbReference type="KEGG" id="cip:FZC35_01120"/>
<name>A0A5C0UE47_9PROT</name>
<dbReference type="Pfam" id="PF06071">
    <property type="entry name" value="YchF-GTPase_C"/>
    <property type="match status" value="1"/>
</dbReference>
<comment type="similarity">
    <text evidence="5">Belongs to the TRAFAC class OBG-HflX-like GTPase superfamily. OBG GTPase family. YchF/OLA1 subfamily.</text>
</comment>
<evidence type="ECO:0000259" key="6">
    <source>
        <dbReference type="PROSITE" id="PS51710"/>
    </source>
</evidence>
<reference evidence="7 8" key="1">
    <citation type="submission" date="2019-08" db="EMBL/GenBank/DDBJ databases">
        <title>Highly reduced genomes of protist endosymbionts show evolutionary convergence.</title>
        <authorList>
            <person name="George E."/>
            <person name="Husnik F."/>
            <person name="Tashyreva D."/>
            <person name="Prokopchuk G."/>
            <person name="Horak A."/>
            <person name="Kwong W.K."/>
            <person name="Lukes J."/>
            <person name="Keeling P.J."/>
        </authorList>
    </citation>
    <scope>NUCLEOTIDE SEQUENCE [LARGE SCALE GENOMIC DNA]</scope>
    <source>
        <strain evidence="7">1605</strain>
    </source>
</reference>